<proteinExistence type="predicted"/>
<evidence type="ECO:0000313" key="3">
    <source>
        <dbReference type="Proteomes" id="UP001162031"/>
    </source>
</evidence>
<reference evidence="2" key="1">
    <citation type="submission" date="2022-12" db="EMBL/GenBank/DDBJ databases">
        <authorList>
            <person name="Webb A."/>
        </authorList>
    </citation>
    <scope>NUCLEOTIDE SEQUENCE</scope>
    <source>
        <strain evidence="2">Hp1</strain>
    </source>
</reference>
<feature type="region of interest" description="Disordered" evidence="1">
    <location>
        <begin position="1478"/>
        <end position="1505"/>
    </location>
</feature>
<gene>
    <name evidence="2" type="ORF">HBR001_LOCUS4769</name>
</gene>
<evidence type="ECO:0000313" key="2">
    <source>
        <dbReference type="EMBL" id="CAI5730191.1"/>
    </source>
</evidence>
<keyword evidence="3" id="KW-1185">Reference proteome</keyword>
<accession>A0AAV0U4V0</accession>
<evidence type="ECO:0000256" key="1">
    <source>
        <dbReference type="SAM" id="MobiDB-lite"/>
    </source>
</evidence>
<feature type="compositionally biased region" description="Basic and acidic residues" evidence="1">
    <location>
        <begin position="1478"/>
        <end position="1497"/>
    </location>
</feature>
<protein>
    <recommendedName>
        <fullName evidence="4">Non-specific serine/threonine protein kinase</fullName>
    </recommendedName>
</protein>
<organism evidence="2 3">
    <name type="scientific">Hyaloperonospora brassicae</name>
    <name type="common">Brassica downy mildew</name>
    <name type="synonym">Peronospora brassicae</name>
    <dbReference type="NCBI Taxonomy" id="162125"/>
    <lineage>
        <taxon>Eukaryota</taxon>
        <taxon>Sar</taxon>
        <taxon>Stramenopiles</taxon>
        <taxon>Oomycota</taxon>
        <taxon>Peronosporomycetes</taxon>
        <taxon>Peronosporales</taxon>
        <taxon>Peronosporaceae</taxon>
        <taxon>Hyaloperonospora</taxon>
    </lineage>
</organism>
<dbReference type="EMBL" id="CANTFL010001018">
    <property type="protein sequence ID" value="CAI5730191.1"/>
    <property type="molecule type" value="Genomic_DNA"/>
</dbReference>
<name>A0AAV0U4V0_HYABA</name>
<sequence>MEVAVASLERSVRALFTPSTATNSAPAHALCECALEQVPPPDWQYLRRFPVLKRHVLREFRSVATEVAKMPPTPRKRAKRSTWQQRSDLDEYKAVCLASLCQKLAQCELFTRDEGEVLDAVVALESLAVLQRVIGGKLLPLRVRMLLLGWALRCQEKTCRETAVQQWIQQVGEKLLEELIEISASNESSQVLSVKRVRTRAACGKQVVERRESVRDDTSSCRFCRDGASADILWSKCGSGELLIACAQRTARVLEKAGESYATNKAMMALSAFWDLRPAARLISGGRTSRRRKHSEISSVMTEQPIEPSMTISAYREIGKAAARSAASATCAFQTMWTSVWERECKHMTQMEHITLVDAVRHCSKVDEFASMVMLPEARMRITHFPGFLVVLDVIESLSIDMSTIISAFAIVWDSTYAGAFLRSTTLTRTSTSPSRRILRSYLRELLKSRGLRHRAISSSSNTSSAWSRTSPLGLLFSLFEIFSEVEPGEQQDSSYFRQWDAFVSQASTEVSRTDCTQGGIAWCMFLEECVLSVGAKKTLTTSHRDMDFLRSFQRYCHTIMHGIVVTGGEVISSGGSIYRQLIRGEGDRLVVRRVLVRMMITFEETWTIDLIALLLRSSASFHISSKMDERGMIHLLFPALASFMKSTCGANVNERKTRQQQFAAIVNSINVVLKDSEPTASYLVQLMRFCEAWDVYQSSHTKEAPSKANRWGFHAMVELDVVAELLECYSKDDVIHQETRGALDFASEVLQSAPHCPPSLEGGLWRFLSAVKARTEEGLSTTSDLLDRELVSHSSNVLQRFLRAVRFADVAQTRQLMSQMKDTVGTFGELRQQLERWFSFVEVNGAAFAAKESRLELSVLCTRLIRWFPNEFEDMRFLLMTPLDPHLVFTLKAFVKEAGKLNGKTHRSKLSSAATSLSTLAVRIEMALHSYLSAAALPDLETLSVLLVKAVVKCRSPDAFDDLTKVIQKNSRVLLPETAVATLSSPLRGLEFSNCAIQQNEDNDDGRMALRAQRAKSIIYQENTLKLLARSASIFDGGLSWSSALFNVQSAVTYLPILFDYVLQTGFCDGALQADLLLTCLNELRQQADGGARVLREAYWIAAVLHTALMSGSRRIAGAYAISNNDVLDRLRTTTGDVLQLLSIAANTTAAPTGCNIDGATTQLDEVLCLLKLSKVARLAIADNRASCYWSCERLISDKAHRALQTVVSSAWTAATNRAQDMAVMPAMQLFVPFASWLTAALVYSQSFLEDPSAHVRRWERTFTGYVTDLYLHLEFEDVTGDLLETWLTTWITANIVRGQDEVPLLALLPSQVALFRRLASTPYREIPPGERNRTATSIWRLVFAALNVAVDTREEQHPVELGQAVELILHTLTTLELVELSASSDFVHCSHEATVEPFFQELERFLLQLHRRVGSVAQVCCLLQYPLELLVCCYVCNMAVHCNAESQRFLQRVRDLLQANVENIGDVLESIDDDRKLSTVRDPSRQSDSDKEHGESQSQLSATSQSADIEAFFHLWADEMALKYDYVDQERCKAMIEVIQAALHVSEHAPNRKTVSVETGPRDG</sequence>
<dbReference type="Proteomes" id="UP001162031">
    <property type="component" value="Unassembled WGS sequence"/>
</dbReference>
<comment type="caution">
    <text evidence="2">The sequence shown here is derived from an EMBL/GenBank/DDBJ whole genome shotgun (WGS) entry which is preliminary data.</text>
</comment>
<evidence type="ECO:0008006" key="4">
    <source>
        <dbReference type="Google" id="ProtNLM"/>
    </source>
</evidence>